<dbReference type="Gene3D" id="1.20.1250.20">
    <property type="entry name" value="MFS general substrate transporter like domains"/>
    <property type="match status" value="1"/>
</dbReference>
<comment type="caution">
    <text evidence="9">The sequence shown here is derived from an EMBL/GenBank/DDBJ whole genome shotgun (WGS) entry which is preliminary data.</text>
</comment>
<dbReference type="Pfam" id="PF07690">
    <property type="entry name" value="MFS_1"/>
    <property type="match status" value="1"/>
</dbReference>
<keyword evidence="10" id="KW-1185">Reference proteome</keyword>
<dbReference type="PRINTS" id="PR01036">
    <property type="entry name" value="TCRTETB"/>
</dbReference>
<feature type="transmembrane region" description="Helical" evidence="7">
    <location>
        <begin position="76"/>
        <end position="95"/>
    </location>
</feature>
<evidence type="ECO:0000256" key="3">
    <source>
        <dbReference type="ARBA" id="ARBA00022475"/>
    </source>
</evidence>
<dbReference type="GO" id="GO:0022857">
    <property type="term" value="F:transmembrane transporter activity"/>
    <property type="evidence" value="ECO:0007669"/>
    <property type="project" value="InterPro"/>
</dbReference>
<feature type="transmembrane region" description="Helical" evidence="7">
    <location>
        <begin position="101"/>
        <end position="125"/>
    </location>
</feature>
<evidence type="ECO:0000256" key="6">
    <source>
        <dbReference type="ARBA" id="ARBA00023136"/>
    </source>
</evidence>
<feature type="transmembrane region" description="Helical" evidence="7">
    <location>
        <begin position="299"/>
        <end position="318"/>
    </location>
</feature>
<organism evidence="9 10">
    <name type="scientific">Paenibacillus radicis</name>
    <name type="common">ex Gao et al. 2016</name>
    <dbReference type="NCBI Taxonomy" id="1737354"/>
    <lineage>
        <taxon>Bacteria</taxon>
        <taxon>Bacillati</taxon>
        <taxon>Bacillota</taxon>
        <taxon>Bacilli</taxon>
        <taxon>Bacillales</taxon>
        <taxon>Paenibacillaceae</taxon>
        <taxon>Paenibacillus</taxon>
    </lineage>
</organism>
<protein>
    <submittedName>
        <fullName evidence="9">MFS transporter</fullName>
    </submittedName>
</protein>
<feature type="transmembrane region" description="Helical" evidence="7">
    <location>
        <begin position="226"/>
        <end position="245"/>
    </location>
</feature>
<evidence type="ECO:0000313" key="9">
    <source>
        <dbReference type="EMBL" id="GGG67286.1"/>
    </source>
</evidence>
<evidence type="ECO:0000313" key="10">
    <source>
        <dbReference type="Proteomes" id="UP000600247"/>
    </source>
</evidence>
<dbReference type="InterPro" id="IPR004638">
    <property type="entry name" value="EmrB-like"/>
</dbReference>
<feature type="transmembrane region" description="Helical" evidence="7">
    <location>
        <begin position="137"/>
        <end position="156"/>
    </location>
</feature>
<dbReference type="InterPro" id="IPR011701">
    <property type="entry name" value="MFS"/>
</dbReference>
<dbReference type="Proteomes" id="UP000600247">
    <property type="component" value="Unassembled WGS sequence"/>
</dbReference>
<name>A0A917H509_9BACL</name>
<dbReference type="PANTHER" id="PTHR23501">
    <property type="entry name" value="MAJOR FACILITATOR SUPERFAMILY"/>
    <property type="match status" value="1"/>
</dbReference>
<dbReference type="InterPro" id="IPR020846">
    <property type="entry name" value="MFS_dom"/>
</dbReference>
<dbReference type="RefSeq" id="WP_188889186.1">
    <property type="nucleotide sequence ID" value="NZ_BMHY01000003.1"/>
</dbReference>
<feature type="transmembrane region" description="Helical" evidence="7">
    <location>
        <begin position="45"/>
        <end position="64"/>
    </location>
</feature>
<comment type="subcellular location">
    <subcellularLocation>
        <location evidence="1">Cell membrane</location>
        <topology evidence="1">Multi-pass membrane protein</topology>
    </subcellularLocation>
</comment>
<feature type="domain" description="Major facilitator superfamily (MFS) profile" evidence="8">
    <location>
        <begin position="11"/>
        <end position="492"/>
    </location>
</feature>
<keyword evidence="2" id="KW-0813">Transport</keyword>
<keyword evidence="5 7" id="KW-1133">Transmembrane helix</keyword>
<evidence type="ECO:0000256" key="4">
    <source>
        <dbReference type="ARBA" id="ARBA00022692"/>
    </source>
</evidence>
<dbReference type="NCBIfam" id="TIGR00711">
    <property type="entry name" value="efflux_EmrB"/>
    <property type="match status" value="1"/>
</dbReference>
<evidence type="ECO:0000256" key="7">
    <source>
        <dbReference type="SAM" id="Phobius"/>
    </source>
</evidence>
<feature type="transmembrane region" description="Helical" evidence="7">
    <location>
        <begin position="12"/>
        <end position="33"/>
    </location>
</feature>
<reference evidence="9 10" key="1">
    <citation type="journal article" date="2014" name="Int. J. Syst. Evol. Microbiol.">
        <title>Complete genome sequence of Corynebacterium casei LMG S-19264T (=DSM 44701T), isolated from a smear-ripened cheese.</title>
        <authorList>
            <consortium name="US DOE Joint Genome Institute (JGI-PGF)"/>
            <person name="Walter F."/>
            <person name="Albersmeier A."/>
            <person name="Kalinowski J."/>
            <person name="Ruckert C."/>
        </authorList>
    </citation>
    <scope>NUCLEOTIDE SEQUENCE [LARGE SCALE GENOMIC DNA]</scope>
    <source>
        <strain evidence="9 10">CGMCC 1.15286</strain>
    </source>
</reference>
<dbReference type="PANTHER" id="PTHR23501:SF170">
    <property type="entry name" value="MULTIDRUG RESISTANCE PROTEIN 3"/>
    <property type="match status" value="1"/>
</dbReference>
<dbReference type="FunFam" id="1.20.1720.10:FF:000004">
    <property type="entry name" value="EmrB/QacA family drug resistance transporter"/>
    <property type="match status" value="1"/>
</dbReference>
<dbReference type="PROSITE" id="PS50850">
    <property type="entry name" value="MFS"/>
    <property type="match status" value="1"/>
</dbReference>
<keyword evidence="3" id="KW-1003">Cell membrane</keyword>
<feature type="transmembrane region" description="Helical" evidence="7">
    <location>
        <begin position="266"/>
        <end position="287"/>
    </location>
</feature>
<dbReference type="AlphaFoldDB" id="A0A917H509"/>
<feature type="transmembrane region" description="Helical" evidence="7">
    <location>
        <begin position="390"/>
        <end position="413"/>
    </location>
</feature>
<dbReference type="SUPFAM" id="SSF103473">
    <property type="entry name" value="MFS general substrate transporter"/>
    <property type="match status" value="1"/>
</dbReference>
<dbReference type="InterPro" id="IPR036259">
    <property type="entry name" value="MFS_trans_sf"/>
</dbReference>
<dbReference type="CDD" id="cd17502">
    <property type="entry name" value="MFS_Azr1_MDR_like"/>
    <property type="match status" value="1"/>
</dbReference>
<keyword evidence="4 7" id="KW-0812">Transmembrane</keyword>
<feature type="transmembrane region" description="Helical" evidence="7">
    <location>
        <begin position="194"/>
        <end position="214"/>
    </location>
</feature>
<evidence type="ECO:0000256" key="1">
    <source>
        <dbReference type="ARBA" id="ARBA00004651"/>
    </source>
</evidence>
<dbReference type="EMBL" id="BMHY01000003">
    <property type="protein sequence ID" value="GGG67286.1"/>
    <property type="molecule type" value="Genomic_DNA"/>
</dbReference>
<dbReference type="GO" id="GO:0005886">
    <property type="term" value="C:plasma membrane"/>
    <property type="evidence" value="ECO:0007669"/>
    <property type="project" value="UniProtKB-SubCell"/>
</dbReference>
<proteinExistence type="predicted"/>
<evidence type="ECO:0000256" key="5">
    <source>
        <dbReference type="ARBA" id="ARBA00022989"/>
    </source>
</evidence>
<keyword evidence="6 7" id="KW-0472">Membrane</keyword>
<feature type="transmembrane region" description="Helical" evidence="7">
    <location>
        <begin position="325"/>
        <end position="345"/>
    </location>
</feature>
<feature type="transmembrane region" description="Helical" evidence="7">
    <location>
        <begin position="466"/>
        <end position="487"/>
    </location>
</feature>
<sequence length="496" mass="53785">MDRARTNTTWTVAGLLLGLFMAALDQTIVSTAMPTIVGEFGGYEQLVWVFSAYMIASVVTTPIFGKLSDMYGRKRFFLLGLGIFLLGSVLCGIANGMTELILFRALQGIGGGAIMPLCFAVIFDIFPIEKRGRMNGLFGAVFGLSSVFGPLAGAFFTDYWHWRWVFYINIPFGILAILFIVLFYKEAGETKKQVIDWGGVLLLAATILSLMFALELGGKTYAWNSVQIIGLFVAFVVLLVIFLLVESRVSNPIISLHLFKNKVFTASQVCSFLYGAILISGATYIPIFVQGVYGGSASSAGQTLTPMMLGVVASSVLGGRFATKFMFRSIMLVSAAILIIALFLLGTIDAETHRWVVTLYMIFVGLGIGVSFVIFNIATLHGISPEYKGAATSMVVFFRTIGSALGITIFGVIQTSRLKTNITAVLPDPSMAEKFGDPQALLNPAVRQMFPQDVLQNMIVGLADSIAFLFQWSIALPLLAVVFILMLGRARVPQGG</sequence>
<gene>
    <name evidence="9" type="ORF">GCM10010918_22370</name>
</gene>
<dbReference type="Gene3D" id="1.20.1720.10">
    <property type="entry name" value="Multidrug resistance protein D"/>
    <property type="match status" value="1"/>
</dbReference>
<feature type="transmembrane region" description="Helical" evidence="7">
    <location>
        <begin position="162"/>
        <end position="182"/>
    </location>
</feature>
<feature type="transmembrane region" description="Helical" evidence="7">
    <location>
        <begin position="357"/>
        <end position="378"/>
    </location>
</feature>
<evidence type="ECO:0000256" key="2">
    <source>
        <dbReference type="ARBA" id="ARBA00022448"/>
    </source>
</evidence>
<evidence type="ECO:0000259" key="8">
    <source>
        <dbReference type="PROSITE" id="PS50850"/>
    </source>
</evidence>
<accession>A0A917H509</accession>